<dbReference type="AlphaFoldDB" id="A0A482PRP0"/>
<dbReference type="Gene3D" id="2.160.20.20">
    <property type="match status" value="1"/>
</dbReference>
<dbReference type="InterPro" id="IPR036709">
    <property type="entry name" value="Autotransporte_beta_dom_sf"/>
</dbReference>
<dbReference type="NCBIfam" id="TIGR01414">
    <property type="entry name" value="autotrans_barl"/>
    <property type="match status" value="1"/>
</dbReference>
<keyword evidence="1" id="KW-0732">Signal</keyword>
<feature type="region of interest" description="Disordered" evidence="2">
    <location>
        <begin position="591"/>
        <end position="648"/>
    </location>
</feature>
<feature type="domain" description="Autotransporter" evidence="3">
    <location>
        <begin position="679"/>
        <end position="955"/>
    </location>
</feature>
<dbReference type="InterPro" id="IPR043990">
    <property type="entry name" value="AC_1"/>
</dbReference>
<dbReference type="InterPro" id="IPR006315">
    <property type="entry name" value="OM_autotransptr_brl_dom"/>
</dbReference>
<dbReference type="InterPro" id="IPR013425">
    <property type="entry name" value="Autotrns_rpt"/>
</dbReference>
<dbReference type="InterPro" id="IPR012332">
    <property type="entry name" value="Autotransporter_pectin_lyase_C"/>
</dbReference>
<gene>
    <name evidence="4" type="ORF">E2R62_22500</name>
</gene>
<evidence type="ECO:0000259" key="3">
    <source>
        <dbReference type="PROSITE" id="PS51208"/>
    </source>
</evidence>
<dbReference type="OMA" id="ASWGQAY"/>
<organism evidence="4">
    <name type="scientific">Citrobacter rodentium</name>
    <dbReference type="NCBI Taxonomy" id="67825"/>
    <lineage>
        <taxon>Bacteria</taxon>
        <taxon>Pseudomonadati</taxon>
        <taxon>Pseudomonadota</taxon>
        <taxon>Gammaproteobacteria</taxon>
        <taxon>Enterobacterales</taxon>
        <taxon>Enterobacteriaceae</taxon>
        <taxon>Citrobacter</taxon>
    </lineage>
</organism>
<dbReference type="Pfam" id="PF03797">
    <property type="entry name" value="Autotransporter"/>
    <property type="match status" value="1"/>
</dbReference>
<evidence type="ECO:0000256" key="1">
    <source>
        <dbReference type="ARBA" id="ARBA00022729"/>
    </source>
</evidence>
<evidence type="ECO:0000313" key="4">
    <source>
        <dbReference type="EMBL" id="QBY31307.1"/>
    </source>
</evidence>
<protein>
    <submittedName>
        <fullName evidence="4">Autotransporter outer membrane beta-barrel domain-containing protein</fullName>
    </submittedName>
</protein>
<dbReference type="SUPFAM" id="SSF51126">
    <property type="entry name" value="Pectin lyase-like"/>
    <property type="match status" value="1"/>
</dbReference>
<dbReference type="EMBL" id="CP038008">
    <property type="protein sequence ID" value="QBY31307.1"/>
    <property type="molecule type" value="Genomic_DNA"/>
</dbReference>
<dbReference type="CDD" id="cd01344">
    <property type="entry name" value="PL2_Passenger_AT"/>
    <property type="match status" value="1"/>
</dbReference>
<dbReference type="GO" id="GO:0019867">
    <property type="term" value="C:outer membrane"/>
    <property type="evidence" value="ECO:0007669"/>
    <property type="project" value="InterPro"/>
</dbReference>
<dbReference type="SUPFAM" id="SSF103515">
    <property type="entry name" value="Autotransporter"/>
    <property type="match status" value="1"/>
</dbReference>
<feature type="compositionally biased region" description="Gly residues" evidence="2">
    <location>
        <begin position="605"/>
        <end position="630"/>
    </location>
</feature>
<dbReference type="PROSITE" id="PS51208">
    <property type="entry name" value="AUTOTRANSPORTER"/>
    <property type="match status" value="1"/>
</dbReference>
<dbReference type="NCBIfam" id="TIGR02601">
    <property type="entry name" value="autotrns_rpt"/>
    <property type="match status" value="1"/>
</dbReference>
<dbReference type="InterPro" id="IPR005546">
    <property type="entry name" value="Autotransporte_beta"/>
</dbReference>
<dbReference type="Pfam" id="PF12951">
    <property type="entry name" value="PATR"/>
    <property type="match status" value="1"/>
</dbReference>
<dbReference type="InterPro" id="IPR051551">
    <property type="entry name" value="Autotransporter_adhesion"/>
</dbReference>
<name>A0A482PRP0_CITRO</name>
<reference evidence="4" key="1">
    <citation type="submission" date="2019-03" db="EMBL/GenBank/DDBJ databases">
        <title>Complete genome sequence of enteropathogenic Citrobacter rodentium strain DBS100.</title>
        <authorList>
            <person name="Popov G."/>
            <person name="Fiebig A."/>
            <person name="Shideler S."/>
            <person name="Coombes B."/>
            <person name="Savchenko A."/>
        </authorList>
    </citation>
    <scope>NUCLEOTIDE SEQUENCE</scope>
    <source>
        <strain evidence="4">DBS100</strain>
    </source>
</reference>
<dbReference type="SMART" id="SM00869">
    <property type="entry name" value="Autotransporter"/>
    <property type="match status" value="1"/>
</dbReference>
<dbReference type="InterPro" id="IPR011050">
    <property type="entry name" value="Pectin_lyase_fold/virulence"/>
</dbReference>
<dbReference type="Pfam" id="PF18883">
    <property type="entry name" value="AC_1"/>
    <property type="match status" value="1"/>
</dbReference>
<accession>A0A482PRP0</accession>
<evidence type="ECO:0000256" key="2">
    <source>
        <dbReference type="SAM" id="MobiDB-lite"/>
    </source>
</evidence>
<proteinExistence type="predicted"/>
<dbReference type="PANTHER" id="PTHR35037">
    <property type="entry name" value="C-TERMINAL REGION OF AIDA-LIKE PROTEIN"/>
    <property type="match status" value="1"/>
</dbReference>
<dbReference type="Gene3D" id="2.40.128.130">
    <property type="entry name" value="Autotransporter beta-domain"/>
    <property type="match status" value="1"/>
</dbReference>
<dbReference type="PANTHER" id="PTHR35037:SF3">
    <property type="entry name" value="C-TERMINAL REGION OF AIDA-LIKE PROTEIN"/>
    <property type="match status" value="1"/>
</dbReference>
<sequence length="955" mass="99961">MVNKCFSLNHATRILKQIFPAVILFTPIISHAETIISESTSTPQTFAEDSSFTINKDVTISSSSDEAAVTMNSTMISSMTNKGNISGTGDALYVNTGAQRVTITNDEQAVISSTTANAINIRSLRGDIVNNGKITGATNGIYIGPGLSGLNITNSETGNITGTTGIYTKSGLGLDNTGVIKGTNGDGIHSESGDAKITNTSTISGTRYGIYASNTTKMDIISSGIISGKEAAIFFNSASINTLTLDTGSELVGNVVSAVSKENTITLIGSGSEDSSFIGLEEDDGFASLTMKGKDWSLTGDVDLIGTGETLLVNSGKLTLGGNVANSGSTHIQQNATLQLGDGQKKASLTGKVINEGTFIFNQGENSTYSGDITGSGNVEKTDANVLTLSGNNTYTGNTQLHAGVTLVAEGATLGAEGSNATLTIEDGAAFASAGTVYDNIAILSGGTLAAWNAVAGNSLSTSSTVDTINGNVSNSGTLLIGGQNNAVGNNFIINGDYTGAAGSRIVMNSKPGDDNAPTDRLSIKGSSYGVSDLVVNNVGGMGALTVNGMEVINVGGNSNAEFTLAKPVVAGAWEYNLFQHENGNWYLESKAASSDDDSDSNDGGNSGDDGNGGDSGNGGDGGNGGNGGNGDDDGNGGDGGNSSPEIMAPEVGAYLGNYQAAQGMFLHKRDDRDQLTLRGEDDLNTWLYVKGRYHENDVAGDKLSYDTTSTVLQIGTDFVSKPLDKGILHAGAMAGAGQAKTHSDSKNNARNAQGKVDGFNVGIYATWQEDEKLRLGSYIDTWAAYSWYNNNVSSNRNDEDYNSEGFAASLEAGHAWVIDSERQRTWKIEPQVQVIYSYLDQDNHTDPDGVRVTQLDNDSVFGRLGVKSSYFDRQDVQAWQPYVAVNWLKGAGQNELAFNSESISNDTPEDRGQLELGVTGNLNETTTFSVRISGEWGKNSYDAYGGHILLNHRW</sequence>